<evidence type="ECO:0000256" key="5">
    <source>
        <dbReference type="ARBA" id="ARBA00022598"/>
    </source>
</evidence>
<keyword evidence="8 11" id="KW-0648">Protein biosynthesis</keyword>
<feature type="domain" description="Arginyl tRNA synthetase N-terminal" evidence="14">
    <location>
        <begin position="5"/>
        <end position="94"/>
    </location>
</feature>
<dbReference type="InterPro" id="IPR009080">
    <property type="entry name" value="tRNAsynth_Ia_anticodon-bd"/>
</dbReference>
<dbReference type="GO" id="GO:0005524">
    <property type="term" value="F:ATP binding"/>
    <property type="evidence" value="ECO:0007669"/>
    <property type="project" value="UniProtKB-UniRule"/>
</dbReference>
<dbReference type="Gene3D" id="1.10.730.10">
    <property type="entry name" value="Isoleucyl-tRNA Synthetase, Domain 1"/>
    <property type="match status" value="1"/>
</dbReference>
<evidence type="ECO:0000259" key="13">
    <source>
        <dbReference type="SMART" id="SM00836"/>
    </source>
</evidence>
<dbReference type="Pfam" id="PF05746">
    <property type="entry name" value="DALR_1"/>
    <property type="match status" value="1"/>
</dbReference>
<dbReference type="Proteomes" id="UP000321058">
    <property type="component" value="Unassembled WGS sequence"/>
</dbReference>
<dbReference type="SUPFAM" id="SSF52374">
    <property type="entry name" value="Nucleotidylyl transferase"/>
    <property type="match status" value="1"/>
</dbReference>
<keyword evidence="16" id="KW-1185">Reference proteome</keyword>
<evidence type="ECO:0000256" key="2">
    <source>
        <dbReference type="ARBA" id="ARBA00005594"/>
    </source>
</evidence>
<evidence type="ECO:0000313" key="16">
    <source>
        <dbReference type="Proteomes" id="UP000321058"/>
    </source>
</evidence>
<dbReference type="SMART" id="SM01016">
    <property type="entry name" value="Arg_tRNA_synt_N"/>
    <property type="match status" value="1"/>
</dbReference>
<sequence>MNPYRHFIGEIEAALRAMQAAGELPSELDFSAITAEPPRDAAHGDIATNAAMVLAKAARKKPRDIAEPLLARLKANADVVDGAVAGPGFINLKIADSFWRDRLRDCLKAGIAYGDSQMGQGAKVNVEYVSANPTGPLHVAHARGAVVGDALANLLAKAGYAVTKEYYINDAGAQVDKLGQSTFLRYKEALGDVIGDIPEGLYPGEYLKEVGAAIAKRDGARWIDKPQSDWLPVMRDFAIDMLMAEIKTDLDTLGVRMDVYTSERAIVDSGAVDRAFQELSRQGLIYTGRLDPPKGQKPDDWEDREQTLFRSTKFGDDVDRPLKKSDGSWTYFANDIAYHFDKFRRGFADMIDVWGADHGGYVKRQKSAVAAITEGKGELDVKLCQLVRVMKNGEMVRMSKRAGTFVTLRDLLDEVGPDVVRFTMLTRKNDASFDFDVAKATEQSRDNPVWYVQYGHARTRSVLRQAAAAGVAIDGLDSAPLDRLGDAGELALIRLIAQWPRQVDAAATAHEPHRIAFYLYELAAAFHAHWTRGREEPGLRFVVEGDAELTRARLALVQGIGFVIGSGLKVFGVTPVEEMR</sequence>
<dbReference type="Gene3D" id="3.30.1360.70">
    <property type="entry name" value="Arginyl tRNA synthetase N-terminal domain"/>
    <property type="match status" value="1"/>
</dbReference>
<feature type="domain" description="DALR anticodon binding" evidence="13">
    <location>
        <begin position="452"/>
        <end position="579"/>
    </location>
</feature>
<dbReference type="EC" id="6.1.1.19" evidence="11"/>
<evidence type="ECO:0000256" key="10">
    <source>
        <dbReference type="ARBA" id="ARBA00049339"/>
    </source>
</evidence>
<evidence type="ECO:0000256" key="8">
    <source>
        <dbReference type="ARBA" id="ARBA00022917"/>
    </source>
</evidence>
<comment type="catalytic activity">
    <reaction evidence="10 11">
        <text>tRNA(Arg) + L-arginine + ATP = L-arginyl-tRNA(Arg) + AMP + diphosphate</text>
        <dbReference type="Rhea" id="RHEA:20301"/>
        <dbReference type="Rhea" id="RHEA-COMP:9658"/>
        <dbReference type="Rhea" id="RHEA-COMP:9673"/>
        <dbReference type="ChEBI" id="CHEBI:30616"/>
        <dbReference type="ChEBI" id="CHEBI:32682"/>
        <dbReference type="ChEBI" id="CHEBI:33019"/>
        <dbReference type="ChEBI" id="CHEBI:78442"/>
        <dbReference type="ChEBI" id="CHEBI:78513"/>
        <dbReference type="ChEBI" id="CHEBI:456215"/>
        <dbReference type="EC" id="6.1.1.19"/>
    </reaction>
</comment>
<dbReference type="PANTHER" id="PTHR11956">
    <property type="entry name" value="ARGINYL-TRNA SYNTHETASE"/>
    <property type="match status" value="1"/>
</dbReference>
<evidence type="ECO:0000256" key="11">
    <source>
        <dbReference type="HAMAP-Rule" id="MF_00123"/>
    </source>
</evidence>
<dbReference type="InterPro" id="IPR036695">
    <property type="entry name" value="Arg-tRNA-synth_N_sf"/>
</dbReference>
<dbReference type="SUPFAM" id="SSF55190">
    <property type="entry name" value="Arginyl-tRNA synthetase (ArgRS), N-terminal 'additional' domain"/>
    <property type="match status" value="1"/>
</dbReference>
<dbReference type="HAMAP" id="MF_00123">
    <property type="entry name" value="Arg_tRNA_synth"/>
    <property type="match status" value="1"/>
</dbReference>
<keyword evidence="5 11" id="KW-0436">Ligase</keyword>
<comment type="subcellular location">
    <subcellularLocation>
        <location evidence="1 11">Cytoplasm</location>
    </subcellularLocation>
</comment>
<dbReference type="NCBIfam" id="TIGR00456">
    <property type="entry name" value="argS"/>
    <property type="match status" value="1"/>
</dbReference>
<accession>A0A512N9K0</accession>
<dbReference type="InterPro" id="IPR014729">
    <property type="entry name" value="Rossmann-like_a/b/a_fold"/>
</dbReference>
<evidence type="ECO:0000259" key="14">
    <source>
        <dbReference type="SMART" id="SM01016"/>
    </source>
</evidence>
<name>A0A512N9K0_9HYPH</name>
<protein>
    <recommendedName>
        <fullName evidence="11">Arginine--tRNA ligase</fullName>
        <ecNumber evidence="11">6.1.1.19</ecNumber>
    </recommendedName>
    <alternativeName>
        <fullName evidence="11">Arginyl-tRNA synthetase</fullName>
        <shortName evidence="11">ArgRS</shortName>
    </alternativeName>
</protein>
<dbReference type="InterPro" id="IPR008909">
    <property type="entry name" value="DALR_anticod-bd"/>
</dbReference>
<evidence type="ECO:0000256" key="6">
    <source>
        <dbReference type="ARBA" id="ARBA00022741"/>
    </source>
</evidence>
<comment type="similarity">
    <text evidence="2 11 12">Belongs to the class-I aminoacyl-tRNA synthetase family.</text>
</comment>
<comment type="caution">
    <text evidence="15">The sequence shown here is derived from an EMBL/GenBank/DDBJ whole genome shotgun (WGS) entry which is preliminary data.</text>
</comment>
<organism evidence="15 16">
    <name type="scientific">Reyranella soli</name>
    <dbReference type="NCBI Taxonomy" id="1230389"/>
    <lineage>
        <taxon>Bacteria</taxon>
        <taxon>Pseudomonadati</taxon>
        <taxon>Pseudomonadota</taxon>
        <taxon>Alphaproteobacteria</taxon>
        <taxon>Hyphomicrobiales</taxon>
        <taxon>Reyranellaceae</taxon>
        <taxon>Reyranella</taxon>
    </lineage>
</organism>
<dbReference type="GO" id="GO:0004814">
    <property type="term" value="F:arginine-tRNA ligase activity"/>
    <property type="evidence" value="ECO:0007669"/>
    <property type="project" value="UniProtKB-UniRule"/>
</dbReference>
<dbReference type="InterPro" id="IPR005148">
    <property type="entry name" value="Arg-tRNA-synth_N"/>
</dbReference>
<dbReference type="PRINTS" id="PR01038">
    <property type="entry name" value="TRNASYNTHARG"/>
</dbReference>
<dbReference type="Gene3D" id="3.40.50.620">
    <property type="entry name" value="HUPs"/>
    <property type="match status" value="1"/>
</dbReference>
<keyword evidence="9 11" id="KW-0030">Aminoacyl-tRNA synthetase</keyword>
<keyword evidence="7 11" id="KW-0067">ATP-binding</keyword>
<dbReference type="OrthoDB" id="9803211at2"/>
<evidence type="ECO:0000256" key="3">
    <source>
        <dbReference type="ARBA" id="ARBA00011245"/>
    </source>
</evidence>
<dbReference type="InterPro" id="IPR001278">
    <property type="entry name" value="Arg-tRNA-ligase"/>
</dbReference>
<keyword evidence="6 11" id="KW-0547">Nucleotide-binding</keyword>
<evidence type="ECO:0000256" key="9">
    <source>
        <dbReference type="ARBA" id="ARBA00023146"/>
    </source>
</evidence>
<dbReference type="AlphaFoldDB" id="A0A512N9K0"/>
<dbReference type="FunFam" id="3.40.50.620:FF:000062">
    <property type="entry name" value="Arginine--tRNA ligase"/>
    <property type="match status" value="1"/>
</dbReference>
<dbReference type="GO" id="GO:0005737">
    <property type="term" value="C:cytoplasm"/>
    <property type="evidence" value="ECO:0007669"/>
    <property type="project" value="UniProtKB-SubCell"/>
</dbReference>
<dbReference type="Pfam" id="PF03485">
    <property type="entry name" value="Arg_tRNA_synt_N"/>
    <property type="match status" value="1"/>
</dbReference>
<reference evidence="15 16" key="1">
    <citation type="submission" date="2019-07" db="EMBL/GenBank/DDBJ databases">
        <title>Whole genome shotgun sequence of Reyranella soli NBRC 108950.</title>
        <authorList>
            <person name="Hosoyama A."/>
            <person name="Uohara A."/>
            <person name="Ohji S."/>
            <person name="Ichikawa N."/>
        </authorList>
    </citation>
    <scope>NUCLEOTIDE SEQUENCE [LARGE SCALE GENOMIC DNA]</scope>
    <source>
        <strain evidence="15 16">NBRC 108950</strain>
    </source>
</reference>
<dbReference type="SMART" id="SM00836">
    <property type="entry name" value="DALR_1"/>
    <property type="match status" value="1"/>
</dbReference>
<evidence type="ECO:0000256" key="1">
    <source>
        <dbReference type="ARBA" id="ARBA00004496"/>
    </source>
</evidence>
<dbReference type="PANTHER" id="PTHR11956:SF5">
    <property type="entry name" value="ARGININE--TRNA LIGASE, CYTOPLASMIC"/>
    <property type="match status" value="1"/>
</dbReference>
<evidence type="ECO:0000313" key="15">
    <source>
        <dbReference type="EMBL" id="GEP55659.1"/>
    </source>
</evidence>
<dbReference type="GO" id="GO:0006420">
    <property type="term" value="P:arginyl-tRNA aminoacylation"/>
    <property type="evidence" value="ECO:0007669"/>
    <property type="project" value="UniProtKB-UniRule"/>
</dbReference>
<dbReference type="EMBL" id="BKAJ01000042">
    <property type="protein sequence ID" value="GEP55659.1"/>
    <property type="molecule type" value="Genomic_DNA"/>
</dbReference>
<dbReference type="SUPFAM" id="SSF47323">
    <property type="entry name" value="Anticodon-binding domain of a subclass of class I aminoacyl-tRNA synthetases"/>
    <property type="match status" value="1"/>
</dbReference>
<comment type="subunit">
    <text evidence="3 11">Monomer.</text>
</comment>
<dbReference type="RefSeq" id="WP_147149747.1">
    <property type="nucleotide sequence ID" value="NZ_BKAJ01000042.1"/>
</dbReference>
<evidence type="ECO:0000256" key="7">
    <source>
        <dbReference type="ARBA" id="ARBA00022840"/>
    </source>
</evidence>
<evidence type="ECO:0000256" key="12">
    <source>
        <dbReference type="RuleBase" id="RU363038"/>
    </source>
</evidence>
<dbReference type="Pfam" id="PF00750">
    <property type="entry name" value="tRNA-synt_1d"/>
    <property type="match status" value="1"/>
</dbReference>
<feature type="short sequence motif" description="'HIGH' region" evidence="11">
    <location>
        <begin position="131"/>
        <end position="141"/>
    </location>
</feature>
<gene>
    <name evidence="11 15" type="primary">argS</name>
    <name evidence="15" type="ORF">RSO01_28250</name>
</gene>
<evidence type="ECO:0000256" key="4">
    <source>
        <dbReference type="ARBA" id="ARBA00022490"/>
    </source>
</evidence>
<proteinExistence type="inferred from homology"/>
<keyword evidence="4 11" id="KW-0963">Cytoplasm</keyword>
<dbReference type="CDD" id="cd00671">
    <property type="entry name" value="ArgRS_core"/>
    <property type="match status" value="1"/>
</dbReference>
<dbReference type="InterPro" id="IPR035684">
    <property type="entry name" value="ArgRS_core"/>
</dbReference>